<name>A0A8S2T6K1_9BILA</name>
<dbReference type="Proteomes" id="UP000676336">
    <property type="component" value="Unassembled WGS sequence"/>
</dbReference>
<evidence type="ECO:0000313" key="3">
    <source>
        <dbReference type="Proteomes" id="UP000676336"/>
    </source>
</evidence>
<comment type="caution">
    <text evidence="2">The sequence shown here is derived from an EMBL/GenBank/DDBJ whole genome shotgun (WGS) entry which is preliminary data.</text>
</comment>
<evidence type="ECO:0000256" key="1">
    <source>
        <dbReference type="SAM" id="MobiDB-lite"/>
    </source>
</evidence>
<evidence type="ECO:0000313" key="2">
    <source>
        <dbReference type="EMBL" id="CAF4263949.1"/>
    </source>
</evidence>
<feature type="compositionally biased region" description="Basic and acidic residues" evidence="1">
    <location>
        <begin position="1"/>
        <end position="20"/>
    </location>
</feature>
<organism evidence="2 3">
    <name type="scientific">Rotaria magnacalcarata</name>
    <dbReference type="NCBI Taxonomy" id="392030"/>
    <lineage>
        <taxon>Eukaryota</taxon>
        <taxon>Metazoa</taxon>
        <taxon>Spiralia</taxon>
        <taxon>Gnathifera</taxon>
        <taxon>Rotifera</taxon>
        <taxon>Eurotatoria</taxon>
        <taxon>Bdelloidea</taxon>
        <taxon>Philodinida</taxon>
        <taxon>Philodinidae</taxon>
        <taxon>Rotaria</taxon>
    </lineage>
</organism>
<proteinExistence type="predicted"/>
<reference evidence="2" key="1">
    <citation type="submission" date="2021-02" db="EMBL/GenBank/DDBJ databases">
        <authorList>
            <person name="Nowell W R."/>
        </authorList>
    </citation>
    <scope>NUCLEOTIDE SEQUENCE</scope>
</reference>
<dbReference type="AlphaFoldDB" id="A0A8S2T6K1"/>
<sequence length="64" mass="7249">TRIEPPKSVPNKEDRLERNKANGLSQTAVTEHVEHEFDPALARTGRFCGGLIDDIKRKVPFYIS</sequence>
<gene>
    <name evidence="2" type="ORF">SMN809_LOCUS24539</name>
</gene>
<accession>A0A8S2T6K1</accession>
<feature type="non-terminal residue" evidence="2">
    <location>
        <position position="64"/>
    </location>
</feature>
<protein>
    <submittedName>
        <fullName evidence="2">Uncharacterized protein</fullName>
    </submittedName>
</protein>
<dbReference type="EMBL" id="CAJOBI010029297">
    <property type="protein sequence ID" value="CAF4263949.1"/>
    <property type="molecule type" value="Genomic_DNA"/>
</dbReference>
<feature type="non-terminal residue" evidence="2">
    <location>
        <position position="1"/>
    </location>
</feature>
<feature type="region of interest" description="Disordered" evidence="1">
    <location>
        <begin position="1"/>
        <end position="26"/>
    </location>
</feature>